<evidence type="ECO:0000313" key="2">
    <source>
        <dbReference type="Proteomes" id="UP000230423"/>
    </source>
</evidence>
<sequence>STIESLVQRHYPQLRGRVHVLMVSCGSELDAVVNRLSSISSSFGALHPSMALIISSAQSHYHDVRQISNLLYQPKNACLLFQAIEGTIRRANEAYTEFLESQPQFSGEVFVVGDTLGGLLLYEALTKYDLKTRVTNCTSRTSIGETDG</sequence>
<name>A0A2G9TGV2_TELCI</name>
<proteinExistence type="predicted"/>
<organism evidence="1 2">
    <name type="scientific">Teladorsagia circumcincta</name>
    <name type="common">Brown stomach worm</name>
    <name type="synonym">Ostertagia circumcincta</name>
    <dbReference type="NCBI Taxonomy" id="45464"/>
    <lineage>
        <taxon>Eukaryota</taxon>
        <taxon>Metazoa</taxon>
        <taxon>Ecdysozoa</taxon>
        <taxon>Nematoda</taxon>
        <taxon>Chromadorea</taxon>
        <taxon>Rhabditida</taxon>
        <taxon>Rhabditina</taxon>
        <taxon>Rhabditomorpha</taxon>
        <taxon>Strongyloidea</taxon>
        <taxon>Trichostrongylidae</taxon>
        <taxon>Teladorsagia</taxon>
    </lineage>
</organism>
<accession>A0A2G9TGV2</accession>
<dbReference type="EMBL" id="KZ368755">
    <property type="protein sequence ID" value="PIO56752.1"/>
    <property type="molecule type" value="Genomic_DNA"/>
</dbReference>
<reference evidence="1 2" key="1">
    <citation type="submission" date="2015-09" db="EMBL/GenBank/DDBJ databases">
        <title>Draft genome of the parasitic nematode Teladorsagia circumcincta isolate WARC Sus (inbred).</title>
        <authorList>
            <person name="Mitreva M."/>
        </authorList>
    </citation>
    <scope>NUCLEOTIDE SEQUENCE [LARGE SCALE GENOMIC DNA]</scope>
    <source>
        <strain evidence="1 2">S</strain>
    </source>
</reference>
<dbReference type="Proteomes" id="UP000230423">
    <property type="component" value="Unassembled WGS sequence"/>
</dbReference>
<feature type="non-terminal residue" evidence="1">
    <location>
        <position position="1"/>
    </location>
</feature>
<dbReference type="AlphaFoldDB" id="A0A2G9TGV2"/>
<dbReference type="OrthoDB" id="10053061at2759"/>
<gene>
    <name evidence="1" type="ORF">TELCIR_21847</name>
</gene>
<keyword evidence="2" id="KW-1185">Reference proteome</keyword>
<evidence type="ECO:0000313" key="1">
    <source>
        <dbReference type="EMBL" id="PIO56752.1"/>
    </source>
</evidence>
<protein>
    <submittedName>
        <fullName evidence="1">Uncharacterized protein</fullName>
    </submittedName>
</protein>
<feature type="non-terminal residue" evidence="1">
    <location>
        <position position="148"/>
    </location>
</feature>